<protein>
    <submittedName>
        <fullName evidence="1">Uncharacterized protein</fullName>
    </submittedName>
</protein>
<sequence length="69" mass="7871">MLNLPLRFKQISVTGIQLRLQIGVLCHLNGESVLKIRDLSLHLHDHLITPLELLPQLLYDLSLAINIRP</sequence>
<name>A0A0A9CQ55_ARUDO</name>
<dbReference type="EMBL" id="GBRH01221332">
    <property type="protein sequence ID" value="JAD76563.1"/>
    <property type="molecule type" value="Transcribed_RNA"/>
</dbReference>
<reference evidence="1" key="2">
    <citation type="journal article" date="2015" name="Data Brief">
        <title>Shoot transcriptome of the giant reed, Arundo donax.</title>
        <authorList>
            <person name="Barrero R.A."/>
            <person name="Guerrero F.D."/>
            <person name="Moolhuijzen P."/>
            <person name="Goolsby J.A."/>
            <person name="Tidwell J."/>
            <person name="Bellgard S.E."/>
            <person name="Bellgard M.I."/>
        </authorList>
    </citation>
    <scope>NUCLEOTIDE SEQUENCE</scope>
    <source>
        <tissue evidence="1">Shoot tissue taken approximately 20 cm above the soil surface</tissue>
    </source>
</reference>
<proteinExistence type="predicted"/>
<reference evidence="1" key="1">
    <citation type="submission" date="2014-09" db="EMBL/GenBank/DDBJ databases">
        <authorList>
            <person name="Magalhaes I.L.F."/>
            <person name="Oliveira U."/>
            <person name="Santos F.R."/>
            <person name="Vidigal T.H.D.A."/>
            <person name="Brescovit A.D."/>
            <person name="Santos A.J."/>
        </authorList>
    </citation>
    <scope>NUCLEOTIDE SEQUENCE</scope>
    <source>
        <tissue evidence="1">Shoot tissue taken approximately 20 cm above the soil surface</tissue>
    </source>
</reference>
<dbReference type="AlphaFoldDB" id="A0A0A9CQ55"/>
<organism evidence="1">
    <name type="scientific">Arundo donax</name>
    <name type="common">Giant reed</name>
    <name type="synonym">Donax arundinaceus</name>
    <dbReference type="NCBI Taxonomy" id="35708"/>
    <lineage>
        <taxon>Eukaryota</taxon>
        <taxon>Viridiplantae</taxon>
        <taxon>Streptophyta</taxon>
        <taxon>Embryophyta</taxon>
        <taxon>Tracheophyta</taxon>
        <taxon>Spermatophyta</taxon>
        <taxon>Magnoliopsida</taxon>
        <taxon>Liliopsida</taxon>
        <taxon>Poales</taxon>
        <taxon>Poaceae</taxon>
        <taxon>PACMAD clade</taxon>
        <taxon>Arundinoideae</taxon>
        <taxon>Arundineae</taxon>
        <taxon>Arundo</taxon>
    </lineage>
</organism>
<accession>A0A0A9CQ55</accession>
<evidence type="ECO:0000313" key="1">
    <source>
        <dbReference type="EMBL" id="JAD76563.1"/>
    </source>
</evidence>